<dbReference type="Pfam" id="PF13875">
    <property type="entry name" value="DUF4202"/>
    <property type="match status" value="1"/>
</dbReference>
<dbReference type="InterPro" id="IPR025255">
    <property type="entry name" value="DUF4202"/>
</dbReference>
<organism evidence="1 2">
    <name type="scientific">Tolumonas auensis (strain DSM 9187 / NBRC 110442 / TA 4)</name>
    <dbReference type="NCBI Taxonomy" id="595494"/>
    <lineage>
        <taxon>Bacteria</taxon>
        <taxon>Pseudomonadati</taxon>
        <taxon>Pseudomonadota</taxon>
        <taxon>Gammaproteobacteria</taxon>
        <taxon>Aeromonadales</taxon>
        <taxon>Aeromonadaceae</taxon>
        <taxon>Tolumonas</taxon>
    </lineage>
</organism>
<dbReference type="RefSeq" id="WP_012728867.1">
    <property type="nucleotide sequence ID" value="NC_012691.1"/>
</dbReference>
<dbReference type="EMBL" id="CP001616">
    <property type="protein sequence ID" value="ACQ92268.1"/>
    <property type="molecule type" value="Genomic_DNA"/>
</dbReference>
<dbReference type="KEGG" id="tau:Tola_0639"/>
<dbReference type="HOGENOM" id="CLU_085403_0_0_6"/>
<dbReference type="AlphaFoldDB" id="C4LAR4"/>
<sequence>MSAEMNTDLRFKRTIAAFDQANAHDPRQESDENGQTVAYEVLYASRMSRMLQAFCPQASEALQLAARSQHIERWSLPRDHYSLDRKGYLQWRSDLKLRHAARATEIMLAEGYDSAMCERVAALLKKEKMKSDEESQTLEDVICLVFLQYYFAEFTKAHDEAKLIDILQKTWRKMSDAGHEAALSLPLPDEQKALVAKALA</sequence>
<keyword evidence="2" id="KW-1185">Reference proteome</keyword>
<dbReference type="STRING" id="595494.Tola_0639"/>
<protein>
    <submittedName>
        <fullName evidence="1">Glutamyl-tRNA synthetase</fullName>
    </submittedName>
</protein>
<reference evidence="2" key="1">
    <citation type="submission" date="2009-05" db="EMBL/GenBank/DDBJ databases">
        <title>Complete sequence of Tolumonas auensis DSM 9187.</title>
        <authorList>
            <consortium name="US DOE Joint Genome Institute"/>
            <person name="Lucas S."/>
            <person name="Copeland A."/>
            <person name="Lapidus A."/>
            <person name="Glavina del Rio T."/>
            <person name="Tice H."/>
            <person name="Bruce D."/>
            <person name="Goodwin L."/>
            <person name="Pitluck S."/>
            <person name="Chertkov O."/>
            <person name="Brettin T."/>
            <person name="Detter J.C."/>
            <person name="Han C."/>
            <person name="Larimer F."/>
            <person name="Land M."/>
            <person name="Hauser L."/>
            <person name="Kyrpides N."/>
            <person name="Mikhailova N."/>
            <person name="Spring S."/>
            <person name="Beller H."/>
        </authorList>
    </citation>
    <scope>NUCLEOTIDE SEQUENCE [LARGE SCALE GENOMIC DNA]</scope>
    <source>
        <strain evidence="2">DSM 9187 / TA4</strain>
    </source>
</reference>
<name>C4LAR4_TOLAT</name>
<dbReference type="PANTHER" id="PTHR41729:SF1">
    <property type="entry name" value="GLUTAMYL-TRNA SYNTHETASE"/>
    <property type="match status" value="1"/>
</dbReference>
<proteinExistence type="predicted"/>
<keyword evidence="1" id="KW-0030">Aminoacyl-tRNA synthetase</keyword>
<keyword evidence="1" id="KW-0436">Ligase</keyword>
<accession>C4LAR4</accession>
<gene>
    <name evidence="1" type="ordered locus">Tola_0639</name>
</gene>
<dbReference type="Proteomes" id="UP000009073">
    <property type="component" value="Chromosome"/>
</dbReference>
<dbReference type="eggNOG" id="COG1670">
    <property type="taxonomic scope" value="Bacteria"/>
</dbReference>
<evidence type="ECO:0000313" key="1">
    <source>
        <dbReference type="EMBL" id="ACQ92268.1"/>
    </source>
</evidence>
<reference evidence="1 2" key="2">
    <citation type="journal article" date="2011" name="Stand. Genomic Sci.">
        <title>Complete genome sequence of Tolumonas auensis type strain (TA 4).</title>
        <authorList>
            <person name="Chertkov O."/>
            <person name="Copeland A."/>
            <person name="Lucas S."/>
            <person name="Lapidus A."/>
            <person name="Berry K.W."/>
            <person name="Detter J.C."/>
            <person name="Del Rio T.G."/>
            <person name="Hammon N."/>
            <person name="Dalin E."/>
            <person name="Tice H."/>
            <person name="Pitluck S."/>
            <person name="Richardson P."/>
            <person name="Bruce D."/>
            <person name="Goodwin L."/>
            <person name="Han C."/>
            <person name="Tapia R."/>
            <person name="Saunders E."/>
            <person name="Schmutz J."/>
            <person name="Brettin T."/>
            <person name="Larimer F."/>
            <person name="Land M."/>
            <person name="Hauser L."/>
            <person name="Spring S."/>
            <person name="Rohde M."/>
            <person name="Kyrpides N.C."/>
            <person name="Ivanova N."/>
            <person name="Goker M."/>
            <person name="Beller H.R."/>
            <person name="Klenk H.P."/>
            <person name="Woyke T."/>
        </authorList>
    </citation>
    <scope>NUCLEOTIDE SEQUENCE [LARGE SCALE GENOMIC DNA]</scope>
    <source>
        <strain evidence="2">DSM 9187 / TA4</strain>
    </source>
</reference>
<dbReference type="GO" id="GO:0004812">
    <property type="term" value="F:aminoacyl-tRNA ligase activity"/>
    <property type="evidence" value="ECO:0007669"/>
    <property type="project" value="UniProtKB-KW"/>
</dbReference>
<dbReference type="PANTHER" id="PTHR41729">
    <property type="entry name" value="GLUTAMYL-TRNA SYNTHETASE"/>
    <property type="match status" value="1"/>
</dbReference>
<evidence type="ECO:0000313" key="2">
    <source>
        <dbReference type="Proteomes" id="UP000009073"/>
    </source>
</evidence>